<dbReference type="AlphaFoldDB" id="A0AAD4S6R6"/>
<dbReference type="Proteomes" id="UP001202328">
    <property type="component" value="Unassembled WGS sequence"/>
</dbReference>
<protein>
    <submittedName>
        <fullName evidence="1">Uncharacterized protein</fullName>
    </submittedName>
</protein>
<proteinExistence type="predicted"/>
<accession>A0AAD4S6R6</accession>
<gene>
    <name evidence="1" type="ORF">MKW98_007982</name>
</gene>
<evidence type="ECO:0000313" key="2">
    <source>
        <dbReference type="Proteomes" id="UP001202328"/>
    </source>
</evidence>
<sequence length="67" mass="7635">MFIILKQRLQGGISGKAVELRIFHFSLKSDAQAIFLRIFRARNLDGSGLIDAWLHHIFVIVGLILFL</sequence>
<organism evidence="1 2">
    <name type="scientific">Papaver atlanticum</name>
    <dbReference type="NCBI Taxonomy" id="357466"/>
    <lineage>
        <taxon>Eukaryota</taxon>
        <taxon>Viridiplantae</taxon>
        <taxon>Streptophyta</taxon>
        <taxon>Embryophyta</taxon>
        <taxon>Tracheophyta</taxon>
        <taxon>Spermatophyta</taxon>
        <taxon>Magnoliopsida</taxon>
        <taxon>Ranunculales</taxon>
        <taxon>Papaveraceae</taxon>
        <taxon>Papaveroideae</taxon>
        <taxon>Papaver</taxon>
    </lineage>
</organism>
<reference evidence="1" key="1">
    <citation type="submission" date="2022-04" db="EMBL/GenBank/DDBJ databases">
        <title>A functionally conserved STORR gene fusion in Papaver species that diverged 16.8 million years ago.</title>
        <authorList>
            <person name="Catania T."/>
        </authorList>
    </citation>
    <scope>NUCLEOTIDE SEQUENCE</scope>
    <source>
        <strain evidence="1">S-188037</strain>
    </source>
</reference>
<name>A0AAD4S6R6_9MAGN</name>
<dbReference type="EMBL" id="JAJJMB010013673">
    <property type="protein sequence ID" value="KAI3866327.1"/>
    <property type="molecule type" value="Genomic_DNA"/>
</dbReference>
<comment type="caution">
    <text evidence="1">The sequence shown here is derived from an EMBL/GenBank/DDBJ whole genome shotgun (WGS) entry which is preliminary data.</text>
</comment>
<keyword evidence="2" id="KW-1185">Reference proteome</keyword>
<evidence type="ECO:0000313" key="1">
    <source>
        <dbReference type="EMBL" id="KAI3866327.1"/>
    </source>
</evidence>